<keyword evidence="3 7" id="KW-0479">Metal-binding</keyword>
<evidence type="ECO:0000313" key="8">
    <source>
        <dbReference type="EMBL" id="KEK21598.1"/>
    </source>
</evidence>
<dbReference type="InterPro" id="IPR017972">
    <property type="entry name" value="Cyt_P450_CS"/>
</dbReference>
<keyword evidence="5 7" id="KW-0408">Iron</keyword>
<dbReference type="PROSITE" id="PS00086">
    <property type="entry name" value="CYTOCHROME_P450"/>
    <property type="match status" value="1"/>
</dbReference>
<dbReference type="FunFam" id="1.10.630.10:FF:000018">
    <property type="entry name" value="Cytochrome P450 monooxygenase"/>
    <property type="match status" value="1"/>
</dbReference>
<dbReference type="AlphaFoldDB" id="A0A073KH09"/>
<keyword evidence="9" id="KW-1185">Reference proteome</keyword>
<dbReference type="Pfam" id="PF00067">
    <property type="entry name" value="p450"/>
    <property type="match status" value="1"/>
</dbReference>
<dbReference type="Gene3D" id="1.10.630.10">
    <property type="entry name" value="Cytochrome P450"/>
    <property type="match status" value="1"/>
</dbReference>
<keyword evidence="2 7" id="KW-0349">Heme</keyword>
<dbReference type="InterPro" id="IPR002397">
    <property type="entry name" value="Cyt_P450_B"/>
</dbReference>
<evidence type="ECO:0000256" key="4">
    <source>
        <dbReference type="ARBA" id="ARBA00023002"/>
    </source>
</evidence>
<comment type="similarity">
    <text evidence="1 7">Belongs to the cytochrome P450 family.</text>
</comment>
<evidence type="ECO:0000256" key="6">
    <source>
        <dbReference type="ARBA" id="ARBA00023033"/>
    </source>
</evidence>
<protein>
    <submittedName>
        <fullName evidence="8">Cytochrome P450</fullName>
    </submittedName>
</protein>
<dbReference type="PANTHER" id="PTHR46696:SF1">
    <property type="entry name" value="CYTOCHROME P450 YJIB-RELATED"/>
    <property type="match status" value="1"/>
</dbReference>
<dbReference type="InterPro" id="IPR036396">
    <property type="entry name" value="Cyt_P450_sf"/>
</dbReference>
<accession>A0A073KH09</accession>
<dbReference type="eggNOG" id="COG2124">
    <property type="taxonomic scope" value="Bacteria"/>
</dbReference>
<sequence>MKKITTEDFNSPENMKDIVGFYKKLTEQQEPLIRLDDYYGMGPAWLAIHREDTVAILKDPRFIRDVRKLQPTQDQPDLEDRSEKWEWNINFPNMLDSDPPDHTRLRRLTAKAFTPQMIANLEPRIQQITDELLDAVQKKGKMDLIPDFAFPLPFRVIAEMLGIPVLYQDKIHDLWASIKADPSQDHIAWIKEYYSCIRATLEEKRKHPTEDVISSLIHAHDQEDKLSEPELLSTVQLLITAGHETTTNLIGNGMVALQKHPEQLALLRSNPSLLPNAIEELLRYAGPLMISWRFAGEDITMHGKNIRKGEMVLFSLGTSNLDPKQFSNPEVFDITRKENDHLAFGKGIHHCLGAPLARLEAKVAFGTLLRRFPDLKLAIDPDELIYNHNGVVRYIASIPMIF</sequence>
<evidence type="ECO:0000256" key="3">
    <source>
        <dbReference type="ARBA" id="ARBA00022723"/>
    </source>
</evidence>
<dbReference type="GO" id="GO:0004497">
    <property type="term" value="F:monooxygenase activity"/>
    <property type="evidence" value="ECO:0007669"/>
    <property type="project" value="UniProtKB-KW"/>
</dbReference>
<dbReference type="EMBL" id="JOTM01000080">
    <property type="protein sequence ID" value="KEK21598.1"/>
    <property type="molecule type" value="Genomic_DNA"/>
</dbReference>
<dbReference type="RefSeq" id="WP_033679085.1">
    <property type="nucleotide sequence ID" value="NZ_JOTM01000080.1"/>
</dbReference>
<evidence type="ECO:0000256" key="5">
    <source>
        <dbReference type="ARBA" id="ARBA00023004"/>
    </source>
</evidence>
<evidence type="ECO:0000256" key="2">
    <source>
        <dbReference type="ARBA" id="ARBA00022617"/>
    </source>
</evidence>
<evidence type="ECO:0000256" key="7">
    <source>
        <dbReference type="RuleBase" id="RU000461"/>
    </source>
</evidence>
<dbReference type="SUPFAM" id="SSF48264">
    <property type="entry name" value="Cytochrome P450"/>
    <property type="match status" value="1"/>
</dbReference>
<dbReference type="GO" id="GO:0005506">
    <property type="term" value="F:iron ion binding"/>
    <property type="evidence" value="ECO:0007669"/>
    <property type="project" value="InterPro"/>
</dbReference>
<dbReference type="STRING" id="574375.AZF08_26580"/>
<reference evidence="8 9" key="1">
    <citation type="submission" date="2014-06" db="EMBL/GenBank/DDBJ databases">
        <title>Draft genome sequence of Bacillus gaemokensis JCM 15801 (MCCC 1A00707).</title>
        <authorList>
            <person name="Lai Q."/>
            <person name="Liu Y."/>
            <person name="Shao Z."/>
        </authorList>
    </citation>
    <scope>NUCLEOTIDE SEQUENCE [LARGE SCALE GENOMIC DNA]</scope>
    <source>
        <strain evidence="8 9">JCM 15801</strain>
    </source>
</reference>
<dbReference type="InterPro" id="IPR001128">
    <property type="entry name" value="Cyt_P450"/>
</dbReference>
<proteinExistence type="inferred from homology"/>
<dbReference type="Proteomes" id="UP000027778">
    <property type="component" value="Unassembled WGS sequence"/>
</dbReference>
<dbReference type="GO" id="GO:0020037">
    <property type="term" value="F:heme binding"/>
    <property type="evidence" value="ECO:0007669"/>
    <property type="project" value="InterPro"/>
</dbReference>
<gene>
    <name evidence="8" type="ORF">BAGA_28625</name>
</gene>
<keyword evidence="4 7" id="KW-0560">Oxidoreductase</keyword>
<dbReference type="PANTHER" id="PTHR46696">
    <property type="entry name" value="P450, PUTATIVE (EUROFUNG)-RELATED"/>
    <property type="match status" value="1"/>
</dbReference>
<dbReference type="PRINTS" id="PR00359">
    <property type="entry name" value="BP450"/>
</dbReference>
<dbReference type="OrthoDB" id="9801155at2"/>
<keyword evidence="6 7" id="KW-0503">Monooxygenase</keyword>
<dbReference type="GO" id="GO:0016705">
    <property type="term" value="F:oxidoreductase activity, acting on paired donors, with incorporation or reduction of molecular oxygen"/>
    <property type="evidence" value="ECO:0007669"/>
    <property type="project" value="InterPro"/>
</dbReference>
<organism evidence="8 9">
    <name type="scientific">Bacillus gaemokensis</name>
    <dbReference type="NCBI Taxonomy" id="574375"/>
    <lineage>
        <taxon>Bacteria</taxon>
        <taxon>Bacillati</taxon>
        <taxon>Bacillota</taxon>
        <taxon>Bacilli</taxon>
        <taxon>Bacillales</taxon>
        <taxon>Bacillaceae</taxon>
        <taxon>Bacillus</taxon>
        <taxon>Bacillus cereus group</taxon>
    </lineage>
</organism>
<comment type="caution">
    <text evidence="8">The sequence shown here is derived from an EMBL/GenBank/DDBJ whole genome shotgun (WGS) entry which is preliminary data.</text>
</comment>
<evidence type="ECO:0000256" key="1">
    <source>
        <dbReference type="ARBA" id="ARBA00010617"/>
    </source>
</evidence>
<name>A0A073KH09_9BACI</name>
<evidence type="ECO:0000313" key="9">
    <source>
        <dbReference type="Proteomes" id="UP000027778"/>
    </source>
</evidence>
<dbReference type="CDD" id="cd11029">
    <property type="entry name" value="CYP107-like"/>
    <property type="match status" value="1"/>
</dbReference>